<dbReference type="Proteomes" id="UP001197974">
    <property type="component" value="Chromosome"/>
</dbReference>
<accession>A0ABY9JXX5</accession>
<gene>
    <name evidence="1" type="ORF">LC087_09070</name>
</gene>
<dbReference type="EMBL" id="CP129013">
    <property type="protein sequence ID" value="WLR44200.1"/>
    <property type="molecule type" value="Genomic_DNA"/>
</dbReference>
<reference evidence="1 2" key="1">
    <citation type="submission" date="2023-06" db="EMBL/GenBank/DDBJ databases">
        <title>Five Gram-positive bacteria isolated from mangrove sediments in Shenzhen, Guangdong, China.</title>
        <authorList>
            <person name="Yu S."/>
            <person name="Zheng W."/>
            <person name="Huang Y."/>
        </authorList>
    </citation>
    <scope>NUCLEOTIDE SEQUENCE [LARGE SCALE GENOMIC DNA]</scope>
    <source>
        <strain evidence="1 2">SaN35-3</strain>
    </source>
</reference>
<protein>
    <submittedName>
        <fullName evidence="1">Uncharacterized protein</fullName>
    </submittedName>
</protein>
<dbReference type="RefSeq" id="WP_226539154.1">
    <property type="nucleotide sequence ID" value="NZ_CP129013.1"/>
</dbReference>
<name>A0ABY9JXX5_9BACI</name>
<evidence type="ECO:0000313" key="2">
    <source>
        <dbReference type="Proteomes" id="UP001197974"/>
    </source>
</evidence>
<sequence length="46" mass="5285">MTYQRNGTPSKGAHVLWATMMLELPVHRKTYELLGDGARQQKIPFL</sequence>
<organism evidence="1 2">
    <name type="scientific">Bacillus carboniphilus</name>
    <dbReference type="NCBI Taxonomy" id="86663"/>
    <lineage>
        <taxon>Bacteria</taxon>
        <taxon>Bacillati</taxon>
        <taxon>Bacillota</taxon>
        <taxon>Bacilli</taxon>
        <taxon>Bacillales</taxon>
        <taxon>Bacillaceae</taxon>
        <taxon>Bacillus</taxon>
    </lineage>
</organism>
<keyword evidence="2" id="KW-1185">Reference proteome</keyword>
<evidence type="ECO:0000313" key="1">
    <source>
        <dbReference type="EMBL" id="WLR44200.1"/>
    </source>
</evidence>
<proteinExistence type="predicted"/>